<dbReference type="Pfam" id="PF13478">
    <property type="entry name" value="XdhC_C"/>
    <property type="match status" value="1"/>
</dbReference>
<proteinExistence type="predicted"/>
<dbReference type="Gene3D" id="3.40.50.720">
    <property type="entry name" value="NAD(P)-binding Rossmann-like Domain"/>
    <property type="match status" value="1"/>
</dbReference>
<dbReference type="RefSeq" id="WP_184152347.1">
    <property type="nucleotide sequence ID" value="NZ_JACHKA010000001.1"/>
</dbReference>
<dbReference type="PANTHER" id="PTHR30388">
    <property type="entry name" value="ALDEHYDE OXIDOREDUCTASE MOLYBDENUM COFACTOR ASSEMBLY PROTEIN"/>
    <property type="match status" value="1"/>
</dbReference>
<reference evidence="3 4" key="1">
    <citation type="submission" date="2020-08" db="EMBL/GenBank/DDBJ databases">
        <title>Exploring microbial biodiversity for novel pathways involved in the catabolism of aromatic compounds derived from lignin.</title>
        <authorList>
            <person name="Elkins J."/>
        </authorList>
    </citation>
    <scope>NUCLEOTIDE SEQUENCE [LARGE SCALE GENOMIC DNA]</scope>
    <source>
        <strain evidence="3 4">B1D3A</strain>
    </source>
</reference>
<comment type="caution">
    <text evidence="3">The sequence shown here is derived from an EMBL/GenBank/DDBJ whole genome shotgun (WGS) entry which is preliminary data.</text>
</comment>
<dbReference type="Pfam" id="PF02625">
    <property type="entry name" value="XdhC_CoxI"/>
    <property type="match status" value="1"/>
</dbReference>
<gene>
    <name evidence="3" type="ORF">HNP60_001663</name>
</gene>
<dbReference type="Proteomes" id="UP001138540">
    <property type="component" value="Unassembled WGS sequence"/>
</dbReference>
<dbReference type="EMBL" id="JACHKA010000001">
    <property type="protein sequence ID" value="MBB5985689.1"/>
    <property type="molecule type" value="Genomic_DNA"/>
</dbReference>
<evidence type="ECO:0000313" key="4">
    <source>
        <dbReference type="Proteomes" id="UP001138540"/>
    </source>
</evidence>
<evidence type="ECO:0000259" key="2">
    <source>
        <dbReference type="Pfam" id="PF13478"/>
    </source>
</evidence>
<evidence type="ECO:0000313" key="3">
    <source>
        <dbReference type="EMBL" id="MBB5985689.1"/>
    </source>
</evidence>
<sequence length="305" mass="31072">MNDIDEIVAAARDWAGQPMALATVIEASGSAPRPRGGHLLVAGDGRFAGSISGGCVEYEVFAIAEGVIAGAPASVHHYGSSDPGVWLPGLPCGGQIGVLVQPVSEDGFPPALFGAIEAARKAARPLALSTDLATGRTVAGDLPGHFVNVYEPARRLLIVGGVQIAQTLSAIARATGFSVTVNDPRERFLSAARFPDATLTDAWPDEAVHAFAPDASAAVVTLSHDVKIDDPALAAALLHPTGYVGALGSQANQARRLERLEALGIDRAALARIDGPAGVPIGGMGPQEIALSIAAGIVKALRAGQ</sequence>
<name>A0ABR6NHM5_9SPHN</name>
<dbReference type="InterPro" id="IPR003777">
    <property type="entry name" value="XdhC_CoxI"/>
</dbReference>
<accession>A0ABR6NHM5</accession>
<feature type="domain" description="XdhC Rossmann" evidence="2">
    <location>
        <begin position="156"/>
        <end position="297"/>
    </location>
</feature>
<organism evidence="3 4">
    <name type="scientific">Sphingobium lignivorans</name>
    <dbReference type="NCBI Taxonomy" id="2735886"/>
    <lineage>
        <taxon>Bacteria</taxon>
        <taxon>Pseudomonadati</taxon>
        <taxon>Pseudomonadota</taxon>
        <taxon>Alphaproteobacteria</taxon>
        <taxon>Sphingomonadales</taxon>
        <taxon>Sphingomonadaceae</taxon>
        <taxon>Sphingobium</taxon>
    </lineage>
</organism>
<protein>
    <submittedName>
        <fullName evidence="3">Xanthine dehydrogenase accessory factor</fullName>
    </submittedName>
</protein>
<evidence type="ECO:0000259" key="1">
    <source>
        <dbReference type="Pfam" id="PF02625"/>
    </source>
</evidence>
<dbReference type="InterPro" id="IPR027051">
    <property type="entry name" value="XdhC_Rossmann_dom"/>
</dbReference>
<dbReference type="InterPro" id="IPR052698">
    <property type="entry name" value="MoCofactor_Util/Proc"/>
</dbReference>
<keyword evidence="4" id="KW-1185">Reference proteome</keyword>
<dbReference type="PANTHER" id="PTHR30388:SF4">
    <property type="entry name" value="MOLYBDENUM COFACTOR INSERTION CHAPERONE PAOD"/>
    <property type="match status" value="1"/>
</dbReference>
<feature type="domain" description="XdhC- CoxI" evidence="1">
    <location>
        <begin position="15"/>
        <end position="79"/>
    </location>
</feature>